<dbReference type="GeneTree" id="ENSGT00390000006883"/>
<reference evidence="1" key="2">
    <citation type="submission" date="2025-09" db="UniProtKB">
        <authorList>
            <consortium name="Ensembl"/>
        </authorList>
    </citation>
    <scope>IDENTIFICATION</scope>
</reference>
<dbReference type="Ensembl" id="ENSCLAT00000017767.1">
    <property type="protein sequence ID" value="ENSCLAP00000017595.1"/>
    <property type="gene ID" value="ENSCLAG00000012071.1"/>
</dbReference>
<organism evidence="1 2">
    <name type="scientific">Chinchilla lanigera</name>
    <name type="common">Long-tailed chinchilla</name>
    <name type="synonym">Chinchilla villidera</name>
    <dbReference type="NCBI Taxonomy" id="34839"/>
    <lineage>
        <taxon>Eukaryota</taxon>
        <taxon>Metazoa</taxon>
        <taxon>Chordata</taxon>
        <taxon>Craniata</taxon>
        <taxon>Vertebrata</taxon>
        <taxon>Euteleostomi</taxon>
        <taxon>Mammalia</taxon>
        <taxon>Eutheria</taxon>
        <taxon>Euarchontoglires</taxon>
        <taxon>Glires</taxon>
        <taxon>Rodentia</taxon>
        <taxon>Hystricomorpha</taxon>
        <taxon>Chinchillidae</taxon>
        <taxon>Chinchilla</taxon>
    </lineage>
</organism>
<keyword evidence="2" id="KW-1185">Reference proteome</keyword>
<evidence type="ECO:0000313" key="2">
    <source>
        <dbReference type="Proteomes" id="UP000694398"/>
    </source>
</evidence>
<dbReference type="AlphaFoldDB" id="A0A8C2VLW9"/>
<sequence>MSSCVSMSEPKLNWDISPKTGLKTFFSRENYKEHSMAPSLKELCVLSNRESRGGMWTCWLSTQRFLQIPKLFFSKNTKN</sequence>
<accession>A0A8C2VLW9</accession>
<dbReference type="Proteomes" id="UP000694398">
    <property type="component" value="Unassembled WGS sequence"/>
</dbReference>
<evidence type="ECO:0000313" key="1">
    <source>
        <dbReference type="Ensembl" id="ENSCLAP00000017595.1"/>
    </source>
</evidence>
<protein>
    <submittedName>
        <fullName evidence="1">Uncharacterized protein</fullName>
    </submittedName>
</protein>
<name>A0A8C2VLW9_CHILA</name>
<dbReference type="OMA" id="WLNMQRF"/>
<proteinExistence type="predicted"/>
<reference evidence="1" key="1">
    <citation type="submission" date="2025-08" db="UniProtKB">
        <authorList>
            <consortium name="Ensembl"/>
        </authorList>
    </citation>
    <scope>IDENTIFICATION</scope>
</reference>